<comment type="caution">
    <text evidence="1">The sequence shown here is derived from an EMBL/GenBank/DDBJ whole genome shotgun (WGS) entry which is preliminary data.</text>
</comment>
<proteinExistence type="predicted"/>
<dbReference type="Proteomes" id="UP000242320">
    <property type="component" value="Unassembled WGS sequence"/>
</dbReference>
<evidence type="ECO:0000313" key="1">
    <source>
        <dbReference type="EMBL" id="OSC26729.1"/>
    </source>
</evidence>
<dbReference type="EMBL" id="NCXM01000015">
    <property type="protein sequence ID" value="OSC26729.1"/>
    <property type="molecule type" value="Genomic_DNA"/>
</dbReference>
<organism evidence="1 2">
    <name type="scientific">Mycolicibacterium vulneris</name>
    <dbReference type="NCBI Taxonomy" id="547163"/>
    <lineage>
        <taxon>Bacteria</taxon>
        <taxon>Bacillati</taxon>
        <taxon>Actinomycetota</taxon>
        <taxon>Actinomycetes</taxon>
        <taxon>Mycobacteriales</taxon>
        <taxon>Mycobacteriaceae</taxon>
        <taxon>Mycolicibacterium</taxon>
    </lineage>
</organism>
<keyword evidence="2" id="KW-1185">Reference proteome</keyword>
<dbReference type="AlphaFoldDB" id="A0A1X2KY69"/>
<evidence type="ECO:0000313" key="2">
    <source>
        <dbReference type="Proteomes" id="UP000242320"/>
    </source>
</evidence>
<protein>
    <submittedName>
        <fullName evidence="1">Uncharacterized protein</fullName>
    </submittedName>
</protein>
<gene>
    <name evidence="1" type="ORF">B8W69_16140</name>
</gene>
<accession>A0A1X2KY69</accession>
<reference evidence="1 2" key="1">
    <citation type="submission" date="2017-04" db="EMBL/GenBank/DDBJ databases">
        <title>The new phylogeny of genus Mycobacterium.</title>
        <authorList>
            <person name="Tortoli E."/>
            <person name="Trovato A."/>
            <person name="Cirillo D.M."/>
        </authorList>
    </citation>
    <scope>NUCLEOTIDE SEQUENCE [LARGE SCALE GENOMIC DNA]</scope>
    <source>
        <strain evidence="1 2">DSM 45247</strain>
    </source>
</reference>
<sequence length="213" mass="23080">MDNRSLTGWIKQETLAEYTGLSVRQVRRHIAANVEAGWLEVTSLGNSSGLASSYRLTFPKADTDALLKADIRDQKADMDVLPTTPVTTPGNYSRTSPEKADIDVRIPDPFGGSDIYLPANTTSEFKADMDVRIAKKDTGVRFGARDVRIAPDTPEQRLLNAIRAEGGSVPAKCLVVADAVGQDANVIIPQMIRDGLIIHDVSTEPARLALAHN</sequence>
<name>A0A1X2KY69_9MYCO</name>